<dbReference type="Proteomes" id="UP000529637">
    <property type="component" value="Unassembled WGS sequence"/>
</dbReference>
<evidence type="ECO:0000256" key="1">
    <source>
        <dbReference type="ARBA" id="ARBA00006987"/>
    </source>
</evidence>
<dbReference type="SUPFAM" id="SSF53850">
    <property type="entry name" value="Periplasmic binding protein-like II"/>
    <property type="match status" value="1"/>
</dbReference>
<accession>A0A7Y6NKE4</accession>
<dbReference type="Pfam" id="PF03401">
    <property type="entry name" value="TctC"/>
    <property type="match status" value="1"/>
</dbReference>
<dbReference type="InterPro" id="IPR042100">
    <property type="entry name" value="Bug_dom1"/>
</dbReference>
<keyword evidence="2" id="KW-0732">Signal</keyword>
<proteinExistence type="inferred from homology"/>
<dbReference type="RefSeq" id="WP_176065901.1">
    <property type="nucleotide sequence ID" value="NZ_JABWMJ010000001.1"/>
</dbReference>
<comment type="similarity">
    <text evidence="1">Belongs to the UPF0065 (bug) family.</text>
</comment>
<dbReference type="AlphaFoldDB" id="A0A7Y6NKE4"/>
<dbReference type="EMBL" id="JABWMJ010000001">
    <property type="protein sequence ID" value="NUZ04734.1"/>
    <property type="molecule type" value="Genomic_DNA"/>
</dbReference>
<dbReference type="Gene3D" id="3.40.190.10">
    <property type="entry name" value="Periplasmic binding protein-like II"/>
    <property type="match status" value="1"/>
</dbReference>
<protein>
    <submittedName>
        <fullName evidence="3">Tripartite tricarboxylate transporter substrate binding protein</fullName>
    </submittedName>
</protein>
<keyword evidence="4" id="KW-1185">Reference proteome</keyword>
<gene>
    <name evidence="3" type="ORF">HQN59_03065</name>
</gene>
<evidence type="ECO:0000256" key="2">
    <source>
        <dbReference type="SAM" id="SignalP"/>
    </source>
</evidence>
<reference evidence="3 4" key="1">
    <citation type="submission" date="2020-06" db="EMBL/GenBank/DDBJ databases">
        <title>Schlegella sp. ID0723 isolated from air conditioner.</title>
        <authorList>
            <person name="Kim D.Y."/>
            <person name="Kim D.-U."/>
        </authorList>
    </citation>
    <scope>NUCLEOTIDE SEQUENCE [LARGE SCALE GENOMIC DNA]</scope>
    <source>
        <strain evidence="3 4">ID0723</strain>
    </source>
</reference>
<dbReference type="CDD" id="cd13578">
    <property type="entry name" value="PBP2_Bug27"/>
    <property type="match status" value="1"/>
</dbReference>
<evidence type="ECO:0000313" key="4">
    <source>
        <dbReference type="Proteomes" id="UP000529637"/>
    </source>
</evidence>
<dbReference type="PANTHER" id="PTHR42928:SF5">
    <property type="entry name" value="BLR1237 PROTEIN"/>
    <property type="match status" value="1"/>
</dbReference>
<dbReference type="PANTHER" id="PTHR42928">
    <property type="entry name" value="TRICARBOXYLATE-BINDING PROTEIN"/>
    <property type="match status" value="1"/>
</dbReference>
<sequence length="320" mass="33645">MRTIRGYLLALLAVLSGAAAAQPAFPDKPIRLVIPFAAGGTTDIMARVLQEPLQKSLGQTLIVDNKPGASGVLAAREVIRARPDGHTLFFVNNGNVAVAPAVVKDANYDGLKDFTPVTLVATAPLMAVVPAALPVDDLRGFIEYAKKQPVAYATAGIGSFGHLATELFARRAGIKMTHVPYKGQGPTTNAVIAGEVQLLITTASAAMNEFIANKRLKLLAVTSPEPSPIVPGAPTMASVLPGYAAESWFAIIGPAGMPADVVDKLNDAIARALQIPDVQQRFTGFGVLAKSSTPRQLADRTAAEIARWAPVIRESNIRAE</sequence>
<dbReference type="Gene3D" id="3.40.190.150">
    <property type="entry name" value="Bordetella uptake gene, domain 1"/>
    <property type="match status" value="1"/>
</dbReference>
<dbReference type="PIRSF" id="PIRSF017082">
    <property type="entry name" value="YflP"/>
    <property type="match status" value="1"/>
</dbReference>
<name>A0A7Y6NKE4_9BURK</name>
<comment type="caution">
    <text evidence="3">The sequence shown here is derived from an EMBL/GenBank/DDBJ whole genome shotgun (WGS) entry which is preliminary data.</text>
</comment>
<organism evidence="3 4">
    <name type="scientific">Piscinibacter koreensis</name>
    <dbReference type="NCBI Taxonomy" id="2742824"/>
    <lineage>
        <taxon>Bacteria</taxon>
        <taxon>Pseudomonadati</taxon>
        <taxon>Pseudomonadota</taxon>
        <taxon>Betaproteobacteria</taxon>
        <taxon>Burkholderiales</taxon>
        <taxon>Sphaerotilaceae</taxon>
        <taxon>Piscinibacter</taxon>
    </lineage>
</organism>
<feature type="chain" id="PRO_5031068655" evidence="2">
    <location>
        <begin position="22"/>
        <end position="320"/>
    </location>
</feature>
<evidence type="ECO:0000313" key="3">
    <source>
        <dbReference type="EMBL" id="NUZ04734.1"/>
    </source>
</evidence>
<feature type="signal peptide" evidence="2">
    <location>
        <begin position="1"/>
        <end position="21"/>
    </location>
</feature>
<dbReference type="InterPro" id="IPR005064">
    <property type="entry name" value="BUG"/>
</dbReference>